<gene>
    <name evidence="7" type="ORF">IAA93_01245</name>
</gene>
<evidence type="ECO:0000259" key="6">
    <source>
        <dbReference type="Pfam" id="PF00884"/>
    </source>
</evidence>
<dbReference type="InterPro" id="IPR024607">
    <property type="entry name" value="Sulfatase_CS"/>
</dbReference>
<dbReference type="PROSITE" id="PS00149">
    <property type="entry name" value="SULFATASE_2"/>
    <property type="match status" value="1"/>
</dbReference>
<comment type="PTM">
    <text evidence="5">The conversion to 3-oxoalanine (also known as C-formylglycine, FGly), of a serine or cysteine residue in prokaryotes and of a cysteine residue in eukaryotes, is critical for catalytic activity.</text>
</comment>
<evidence type="ECO:0000256" key="5">
    <source>
        <dbReference type="PIRSR" id="PIRSR600917-52"/>
    </source>
</evidence>
<dbReference type="AlphaFoldDB" id="A0A9D2ZTN3"/>
<name>A0A9D2ZTN3_9BACT</name>
<feature type="modified residue" description="3-oxoalanine (Ser)" evidence="5">
    <location>
        <position position="76"/>
    </location>
</feature>
<dbReference type="Gene3D" id="3.40.720.10">
    <property type="entry name" value="Alkaline Phosphatase, subunit A"/>
    <property type="match status" value="1"/>
</dbReference>
<feature type="domain" description="Sulfatase N-terminal" evidence="6">
    <location>
        <begin position="30"/>
        <end position="406"/>
    </location>
</feature>
<dbReference type="Proteomes" id="UP000787625">
    <property type="component" value="Unassembled WGS sequence"/>
</dbReference>
<dbReference type="PANTHER" id="PTHR42693:SF53">
    <property type="entry name" value="ENDO-4-O-SULFATASE"/>
    <property type="match status" value="1"/>
</dbReference>
<evidence type="ECO:0000313" key="7">
    <source>
        <dbReference type="EMBL" id="HJD52343.1"/>
    </source>
</evidence>
<protein>
    <submittedName>
        <fullName evidence="7">Arylsulfatase</fullName>
    </submittedName>
</protein>
<dbReference type="Pfam" id="PF00884">
    <property type="entry name" value="Sulfatase"/>
    <property type="match status" value="1"/>
</dbReference>
<dbReference type="EMBL" id="DWUP01000024">
    <property type="protein sequence ID" value="HJD52343.1"/>
    <property type="molecule type" value="Genomic_DNA"/>
</dbReference>
<comment type="caution">
    <text evidence="7">The sequence shown here is derived from an EMBL/GenBank/DDBJ whole genome shotgun (WGS) entry which is preliminary data.</text>
</comment>
<organism evidence="7 8">
    <name type="scientific">Candidatus Avibacteroides avistercoris</name>
    <dbReference type="NCBI Taxonomy" id="2840690"/>
    <lineage>
        <taxon>Bacteria</taxon>
        <taxon>Pseudomonadati</taxon>
        <taxon>Bacteroidota</taxon>
        <taxon>Bacteroidia</taxon>
        <taxon>Bacteroidales</taxon>
        <taxon>Bacteroidaceae</taxon>
        <taxon>Bacteroidaceae incertae sedis</taxon>
        <taxon>Candidatus Avibacteroides</taxon>
    </lineage>
</organism>
<accession>A0A9D2ZTN3</accession>
<reference evidence="7" key="2">
    <citation type="submission" date="2021-04" db="EMBL/GenBank/DDBJ databases">
        <authorList>
            <person name="Gilroy R."/>
        </authorList>
    </citation>
    <scope>NUCLEOTIDE SEQUENCE</scope>
    <source>
        <strain evidence="7">MalCec1-1739</strain>
    </source>
</reference>
<comment type="similarity">
    <text evidence="1">Belongs to the sulfatase family.</text>
</comment>
<evidence type="ECO:0000256" key="4">
    <source>
        <dbReference type="ARBA" id="ARBA00022837"/>
    </source>
</evidence>
<dbReference type="InterPro" id="IPR000917">
    <property type="entry name" value="Sulfatase_N"/>
</dbReference>
<dbReference type="GO" id="GO:0004065">
    <property type="term" value="F:arylsulfatase activity"/>
    <property type="evidence" value="ECO:0007669"/>
    <property type="project" value="TreeGrafter"/>
</dbReference>
<evidence type="ECO:0000313" key="8">
    <source>
        <dbReference type="Proteomes" id="UP000787625"/>
    </source>
</evidence>
<proteinExistence type="inferred from homology"/>
<dbReference type="SUPFAM" id="SSF53649">
    <property type="entry name" value="Alkaline phosphatase-like"/>
    <property type="match status" value="1"/>
</dbReference>
<keyword evidence="2" id="KW-0479">Metal-binding</keyword>
<keyword evidence="3" id="KW-0378">Hydrolase</keyword>
<dbReference type="InterPro" id="IPR017850">
    <property type="entry name" value="Alkaline_phosphatase_core_sf"/>
</dbReference>
<dbReference type="Gene3D" id="3.30.1120.10">
    <property type="match status" value="1"/>
</dbReference>
<keyword evidence="4" id="KW-0106">Calcium</keyword>
<dbReference type="InterPro" id="IPR050738">
    <property type="entry name" value="Sulfatase"/>
</dbReference>
<reference evidence="7" key="1">
    <citation type="journal article" date="2021" name="PeerJ">
        <title>Extensive microbial diversity within the chicken gut microbiome revealed by metagenomics and culture.</title>
        <authorList>
            <person name="Gilroy R."/>
            <person name="Ravi A."/>
            <person name="Getino M."/>
            <person name="Pursley I."/>
            <person name="Horton D.L."/>
            <person name="Alikhan N.F."/>
            <person name="Baker D."/>
            <person name="Gharbi K."/>
            <person name="Hall N."/>
            <person name="Watson M."/>
            <person name="Adriaenssens E.M."/>
            <person name="Foster-Nyarko E."/>
            <person name="Jarju S."/>
            <person name="Secka A."/>
            <person name="Antonio M."/>
            <person name="Oren A."/>
            <person name="Chaudhuri R.R."/>
            <person name="La Ragione R."/>
            <person name="Hildebrand F."/>
            <person name="Pallen M.J."/>
        </authorList>
    </citation>
    <scope>NUCLEOTIDE SEQUENCE</scope>
    <source>
        <strain evidence="7">MalCec1-1739</strain>
    </source>
</reference>
<sequence length="525" mass="58788">MKPDASVFATLALVSVPLCQYAQGTSQQQPNIVLIMCDDMGYSDLGCYGSEIRTPHIDSLAANGLRFSHFLNTGRSCPSRASLLTGHYQHDVGMGWMTAVDEHRPGYRGQVCREVPTIAERMKEAGYMTYMAGKWHLTLEGAFGSPNGSYPVQRGFDRYYGCLSGGGSYSKPKPLYSGLNKIDSLPDDYYYTVALTDSAIKFVRQHPHDVPMFLYVAHYAPHLPLEAPAARIEQCLARYKCGYDELRSRRFERQKLLGLMPYGSEMPIHDREFDGRRPAWDELTEVQQNEWIRSMATYAAMIEIVDEQVGRLIDVIRAEGMLDNTVFIFLSDNGASNEGGYIGQLMADLSNTPYRSYKQWCYYGGTASPLILAYGGAAVGSGQGKVCTDMAHIIDIVPTCLDLAGIYSPDNNYGLPGVSLMDAVVGTGLGGRTFYFEHQGSSAVISDGWKLVRRGKDAPWELIELCRDPFEMYDVSVEHPDVAKHLQSLWNEWAKDHKVLPLEDKPWTERIEYYKRLNPDQSGIE</sequence>
<dbReference type="PANTHER" id="PTHR42693">
    <property type="entry name" value="ARYLSULFATASE FAMILY MEMBER"/>
    <property type="match status" value="1"/>
</dbReference>
<evidence type="ECO:0000256" key="3">
    <source>
        <dbReference type="ARBA" id="ARBA00022801"/>
    </source>
</evidence>
<dbReference type="CDD" id="cd16025">
    <property type="entry name" value="PAS_like"/>
    <property type="match status" value="1"/>
</dbReference>
<dbReference type="GO" id="GO:0046872">
    <property type="term" value="F:metal ion binding"/>
    <property type="evidence" value="ECO:0007669"/>
    <property type="project" value="UniProtKB-KW"/>
</dbReference>
<evidence type="ECO:0000256" key="2">
    <source>
        <dbReference type="ARBA" id="ARBA00022723"/>
    </source>
</evidence>
<evidence type="ECO:0000256" key="1">
    <source>
        <dbReference type="ARBA" id="ARBA00008779"/>
    </source>
</evidence>